<dbReference type="STRING" id="630515.SAMN04489812_4418"/>
<dbReference type="SUPFAM" id="SSF53850">
    <property type="entry name" value="Periplasmic binding protein-like II"/>
    <property type="match status" value="1"/>
</dbReference>
<reference evidence="1 2" key="1">
    <citation type="submission" date="2016-10" db="EMBL/GenBank/DDBJ databases">
        <authorList>
            <person name="de Groot N.N."/>
        </authorList>
    </citation>
    <scope>NUCLEOTIDE SEQUENCE [LARGE SCALE GENOMIC DNA]</scope>
    <source>
        <strain evidence="1 2">DSM 21800</strain>
    </source>
</reference>
<organism evidence="1 2">
    <name type="scientific">Microlunatus soli</name>
    <dbReference type="NCBI Taxonomy" id="630515"/>
    <lineage>
        <taxon>Bacteria</taxon>
        <taxon>Bacillati</taxon>
        <taxon>Actinomycetota</taxon>
        <taxon>Actinomycetes</taxon>
        <taxon>Propionibacteriales</taxon>
        <taxon>Propionibacteriaceae</taxon>
        <taxon>Microlunatus</taxon>
    </lineage>
</organism>
<dbReference type="InterPro" id="IPR006059">
    <property type="entry name" value="SBP"/>
</dbReference>
<dbReference type="AlphaFoldDB" id="A0A1H1Y6C5"/>
<name>A0A1H1Y6C5_9ACTN</name>
<proteinExistence type="predicted"/>
<dbReference type="Pfam" id="PF13416">
    <property type="entry name" value="SBP_bac_8"/>
    <property type="match status" value="1"/>
</dbReference>
<dbReference type="EMBL" id="LT629772">
    <property type="protein sequence ID" value="SDT16977.1"/>
    <property type="molecule type" value="Genomic_DNA"/>
</dbReference>
<dbReference type="OrthoDB" id="3171346at2"/>
<dbReference type="PANTHER" id="PTHR43649">
    <property type="entry name" value="ARABINOSE-BINDING PROTEIN-RELATED"/>
    <property type="match status" value="1"/>
</dbReference>
<dbReference type="RefSeq" id="WP_091527533.1">
    <property type="nucleotide sequence ID" value="NZ_LT629772.1"/>
</dbReference>
<gene>
    <name evidence="1" type="ORF">SAMN04489812_4418</name>
</gene>
<dbReference type="PANTHER" id="PTHR43649:SF12">
    <property type="entry name" value="DIACETYLCHITOBIOSE BINDING PROTEIN DASA"/>
    <property type="match status" value="1"/>
</dbReference>
<dbReference type="InterPro" id="IPR050490">
    <property type="entry name" value="Bact_solute-bd_prot1"/>
</dbReference>
<protein>
    <submittedName>
        <fullName evidence="1">Carbohydrate ABC transporter substrate-binding protein, CUT1 family</fullName>
    </submittedName>
</protein>
<accession>A0A1H1Y6C5</accession>
<keyword evidence="2" id="KW-1185">Reference proteome</keyword>
<sequence>MVLLLAMAGCGGSPIDADTDGVPPAQATGTLRVLMPSYPASNEGKAAFAKVAERFNRIYPKMKVEPDYATYSNLNEKISTSIAAGIPYDVMVVGVGWVPPFAAKRIFADLSQFGVDGPALKKRTVPALAPTAMYDGNVYGIPLVADARAMALRKSAFRDAGLDPDDPPQTMAELKTAAEKLTRRNKAGTITRPGFDFHPGDGGSYRQIYLTLLKATGTSLYRGTEPNFDNPKGVQTLNWIKSMIGPTQVYGQVTASEDPMVYTGDAAMGVTGGAIDCSADGLGAENCDDMEYFLPDDGEPSEFVGGDIAAVGTRSKHSEAAWAFIQQLTQKGSLDELAELNQKLPAYADVQDSPQAKSNPLSHYLAAHLNDVAYEGGPVNWLDLRPKFDAKLSQAILGQKPSEDVLAELAEQSQSTVGGN</sequence>
<dbReference type="Proteomes" id="UP000199103">
    <property type="component" value="Chromosome I"/>
</dbReference>
<evidence type="ECO:0000313" key="2">
    <source>
        <dbReference type="Proteomes" id="UP000199103"/>
    </source>
</evidence>
<dbReference type="Gene3D" id="3.40.190.10">
    <property type="entry name" value="Periplasmic binding protein-like II"/>
    <property type="match status" value="1"/>
</dbReference>
<evidence type="ECO:0000313" key="1">
    <source>
        <dbReference type="EMBL" id="SDT16977.1"/>
    </source>
</evidence>